<feature type="binding site" evidence="12">
    <location>
        <position position="237"/>
    </location>
    <ligand>
        <name>Zn(2+)</name>
        <dbReference type="ChEBI" id="CHEBI:29105"/>
    </ligand>
</feature>
<feature type="binding site" evidence="12">
    <location>
        <position position="29"/>
    </location>
    <ligand>
        <name>Zn(2+)</name>
        <dbReference type="ChEBI" id="CHEBI:29105"/>
    </ligand>
</feature>
<dbReference type="GO" id="GO:0004817">
    <property type="term" value="F:cysteine-tRNA ligase activity"/>
    <property type="evidence" value="ECO:0007669"/>
    <property type="project" value="UniProtKB-EC"/>
</dbReference>
<dbReference type="EMBL" id="JBHTBH010000001">
    <property type="protein sequence ID" value="MFC7326443.1"/>
    <property type="molecule type" value="Genomic_DNA"/>
</dbReference>
<organism evidence="14 15">
    <name type="scientific">Marinactinospora rubrisoli</name>
    <dbReference type="NCBI Taxonomy" id="2715399"/>
    <lineage>
        <taxon>Bacteria</taxon>
        <taxon>Bacillati</taxon>
        <taxon>Actinomycetota</taxon>
        <taxon>Actinomycetes</taxon>
        <taxon>Streptosporangiales</taxon>
        <taxon>Nocardiopsidaceae</taxon>
        <taxon>Marinactinospora</taxon>
    </lineage>
</organism>
<comment type="similarity">
    <text evidence="1 12">Belongs to the class-I aminoacyl-tRNA synthetase family.</text>
</comment>
<feature type="binding site" evidence="12">
    <location>
        <position position="271"/>
    </location>
    <ligand>
        <name>ATP</name>
        <dbReference type="ChEBI" id="CHEBI:30616"/>
    </ligand>
</feature>
<dbReference type="Gene3D" id="1.20.120.1910">
    <property type="entry name" value="Cysteine-tRNA ligase, C-terminal anti-codon recognition domain"/>
    <property type="match status" value="1"/>
</dbReference>
<dbReference type="RefSeq" id="WP_379868204.1">
    <property type="nucleotide sequence ID" value="NZ_JBHTBH010000001.1"/>
</dbReference>
<dbReference type="HAMAP" id="MF_00041">
    <property type="entry name" value="Cys_tRNA_synth"/>
    <property type="match status" value="1"/>
</dbReference>
<dbReference type="SUPFAM" id="SSF47323">
    <property type="entry name" value="Anticodon-binding domain of a subclass of class I aminoacyl-tRNA synthetases"/>
    <property type="match status" value="1"/>
</dbReference>
<feature type="binding site" evidence="12">
    <location>
        <position position="241"/>
    </location>
    <ligand>
        <name>Zn(2+)</name>
        <dbReference type="ChEBI" id="CHEBI:29105"/>
    </ligand>
</feature>
<gene>
    <name evidence="12 14" type="primary">cysS</name>
    <name evidence="14" type="ORF">ACFQRF_01700</name>
</gene>
<evidence type="ECO:0000256" key="10">
    <source>
        <dbReference type="ARBA" id="ARBA00023146"/>
    </source>
</evidence>
<dbReference type="Proteomes" id="UP001596540">
    <property type="component" value="Unassembled WGS sequence"/>
</dbReference>
<evidence type="ECO:0000256" key="11">
    <source>
        <dbReference type="ARBA" id="ARBA00047398"/>
    </source>
</evidence>
<comment type="catalytic activity">
    <reaction evidence="11 12">
        <text>tRNA(Cys) + L-cysteine + ATP = L-cysteinyl-tRNA(Cys) + AMP + diphosphate</text>
        <dbReference type="Rhea" id="RHEA:17773"/>
        <dbReference type="Rhea" id="RHEA-COMP:9661"/>
        <dbReference type="Rhea" id="RHEA-COMP:9679"/>
        <dbReference type="ChEBI" id="CHEBI:30616"/>
        <dbReference type="ChEBI" id="CHEBI:33019"/>
        <dbReference type="ChEBI" id="CHEBI:35235"/>
        <dbReference type="ChEBI" id="CHEBI:78442"/>
        <dbReference type="ChEBI" id="CHEBI:78517"/>
        <dbReference type="ChEBI" id="CHEBI:456215"/>
        <dbReference type="EC" id="6.1.1.16"/>
    </reaction>
</comment>
<dbReference type="Gene3D" id="3.40.50.620">
    <property type="entry name" value="HUPs"/>
    <property type="match status" value="1"/>
</dbReference>
<dbReference type="InterPro" id="IPR056411">
    <property type="entry name" value="CysS_C"/>
</dbReference>
<protein>
    <recommendedName>
        <fullName evidence="12">Cysteine--tRNA ligase</fullName>
        <ecNumber evidence="12">6.1.1.16</ecNumber>
    </recommendedName>
    <alternativeName>
        <fullName evidence="12">Cysteinyl-tRNA synthetase</fullName>
        <shortName evidence="12">CysRS</shortName>
    </alternativeName>
</protein>
<name>A0ABW2KAX2_9ACTN</name>
<comment type="subunit">
    <text evidence="2 12">Monomer.</text>
</comment>
<proteinExistence type="inferred from homology"/>
<accession>A0ABW2KAX2</accession>
<comment type="subcellular location">
    <subcellularLocation>
        <location evidence="12">Cytoplasm</location>
    </subcellularLocation>
</comment>
<dbReference type="Pfam" id="PF09190">
    <property type="entry name" value="DALR_2"/>
    <property type="match status" value="1"/>
</dbReference>
<keyword evidence="10 12" id="KW-0030">Aminoacyl-tRNA synthetase</keyword>
<evidence type="ECO:0000256" key="6">
    <source>
        <dbReference type="ARBA" id="ARBA00022741"/>
    </source>
</evidence>
<dbReference type="Pfam" id="PF01406">
    <property type="entry name" value="tRNA-synt_1e"/>
    <property type="match status" value="1"/>
</dbReference>
<sequence>MSLRFYDTRARTVRDFTPLHEGRVSLYLCGATVQAPPHIGHIRSGVNFDILRRWLTYKGFRVTLCRNVTDIDDKIINVARAEGVPWWEVSERNQRAFTWAYDTLGCLPPTVEPRATGHVPEMVELMARLIDRGHAYAAADGSGDVYFDVRSFPEYGELSNQRLDQMRGAADTDDERGKRDPRDFALWKGARPGEPSWPTPWGAGRPGWHLECSAMATKYLGATFDIHGGGLDLVFPHHENETAQSRAAGDGFARYWLHNGLLTMGGEKMSKSLGNSLLIPEMVRKVRPVELRYYLGQAHYRSVIDYSDDALLEAAAAYQRIEGFLVRAGEVVGEVAPAAEVPAEFAAALDDDLGVSSALAVVHGHVREGNSALAEGRKERAADLAGQLRAMLSVLGLDPLSEQWAGTDDAAGLRDVVDALVSVALEQRQAARARKDYAAADLIRDRLGAAGIVVEDTPHGPRWELRRS</sequence>
<feature type="binding site" evidence="12">
    <location>
        <position position="212"/>
    </location>
    <ligand>
        <name>Zn(2+)</name>
        <dbReference type="ChEBI" id="CHEBI:29105"/>
    </ligand>
</feature>
<feature type="short sequence motif" description="'KMSKS' region" evidence="12">
    <location>
        <begin position="268"/>
        <end position="272"/>
    </location>
</feature>
<dbReference type="NCBIfam" id="TIGR00435">
    <property type="entry name" value="cysS"/>
    <property type="match status" value="1"/>
</dbReference>
<evidence type="ECO:0000256" key="2">
    <source>
        <dbReference type="ARBA" id="ARBA00011245"/>
    </source>
</evidence>
<dbReference type="PANTHER" id="PTHR10890:SF30">
    <property type="entry name" value="CYSTEINE--TRNA LIGASE"/>
    <property type="match status" value="1"/>
</dbReference>
<keyword evidence="15" id="KW-1185">Reference proteome</keyword>
<evidence type="ECO:0000256" key="1">
    <source>
        <dbReference type="ARBA" id="ARBA00005594"/>
    </source>
</evidence>
<dbReference type="InterPro" id="IPR015273">
    <property type="entry name" value="Cys-tRNA-synt_Ia_DALR"/>
</dbReference>
<dbReference type="InterPro" id="IPR032678">
    <property type="entry name" value="tRNA-synt_1_cat_dom"/>
</dbReference>
<dbReference type="Pfam" id="PF23493">
    <property type="entry name" value="CysS_C"/>
    <property type="match status" value="1"/>
</dbReference>
<dbReference type="InterPro" id="IPR024909">
    <property type="entry name" value="Cys-tRNA/MSH_ligase"/>
</dbReference>
<keyword evidence="3 12" id="KW-0963">Cytoplasm</keyword>
<dbReference type="PRINTS" id="PR00983">
    <property type="entry name" value="TRNASYNTHCYS"/>
</dbReference>
<evidence type="ECO:0000256" key="4">
    <source>
        <dbReference type="ARBA" id="ARBA00022598"/>
    </source>
</evidence>
<dbReference type="InterPro" id="IPR009080">
    <property type="entry name" value="tRNAsynth_Ia_anticodon-bd"/>
</dbReference>
<evidence type="ECO:0000256" key="7">
    <source>
        <dbReference type="ARBA" id="ARBA00022833"/>
    </source>
</evidence>
<dbReference type="PANTHER" id="PTHR10890">
    <property type="entry name" value="CYSTEINYL-TRNA SYNTHETASE"/>
    <property type="match status" value="1"/>
</dbReference>
<reference evidence="15" key="1">
    <citation type="journal article" date="2019" name="Int. J. Syst. Evol. Microbiol.">
        <title>The Global Catalogue of Microorganisms (GCM) 10K type strain sequencing project: providing services to taxonomists for standard genome sequencing and annotation.</title>
        <authorList>
            <consortium name="The Broad Institute Genomics Platform"/>
            <consortium name="The Broad Institute Genome Sequencing Center for Infectious Disease"/>
            <person name="Wu L."/>
            <person name="Ma J."/>
        </authorList>
    </citation>
    <scope>NUCLEOTIDE SEQUENCE [LARGE SCALE GENOMIC DNA]</scope>
    <source>
        <strain evidence="15">CGMCC 4.7382</strain>
    </source>
</reference>
<evidence type="ECO:0000256" key="12">
    <source>
        <dbReference type="HAMAP-Rule" id="MF_00041"/>
    </source>
</evidence>
<keyword evidence="4 12" id="KW-0436">Ligase</keyword>
<dbReference type="SUPFAM" id="SSF52374">
    <property type="entry name" value="Nucleotidylyl transferase"/>
    <property type="match status" value="1"/>
</dbReference>
<keyword evidence="5 12" id="KW-0479">Metal-binding</keyword>
<dbReference type="EC" id="6.1.1.16" evidence="12"/>
<dbReference type="InterPro" id="IPR014729">
    <property type="entry name" value="Rossmann-like_a/b/a_fold"/>
</dbReference>
<evidence type="ECO:0000313" key="15">
    <source>
        <dbReference type="Proteomes" id="UP001596540"/>
    </source>
</evidence>
<evidence type="ECO:0000256" key="9">
    <source>
        <dbReference type="ARBA" id="ARBA00022917"/>
    </source>
</evidence>
<keyword evidence="6 12" id="KW-0547">Nucleotide-binding</keyword>
<evidence type="ECO:0000313" key="14">
    <source>
        <dbReference type="EMBL" id="MFC7326443.1"/>
    </source>
</evidence>
<evidence type="ECO:0000256" key="8">
    <source>
        <dbReference type="ARBA" id="ARBA00022840"/>
    </source>
</evidence>
<keyword evidence="8 12" id="KW-0067">ATP-binding</keyword>
<evidence type="ECO:0000259" key="13">
    <source>
        <dbReference type="SMART" id="SM00840"/>
    </source>
</evidence>
<keyword evidence="9 12" id="KW-0648">Protein biosynthesis</keyword>
<evidence type="ECO:0000256" key="3">
    <source>
        <dbReference type="ARBA" id="ARBA00022490"/>
    </source>
</evidence>
<keyword evidence="7 12" id="KW-0862">Zinc</keyword>
<comment type="cofactor">
    <cofactor evidence="12">
        <name>Zn(2+)</name>
        <dbReference type="ChEBI" id="CHEBI:29105"/>
    </cofactor>
    <text evidence="12">Binds 1 zinc ion per subunit.</text>
</comment>
<dbReference type="InterPro" id="IPR015803">
    <property type="entry name" value="Cys-tRNA-ligase"/>
</dbReference>
<dbReference type="CDD" id="cd00672">
    <property type="entry name" value="CysRS_core"/>
    <property type="match status" value="1"/>
</dbReference>
<dbReference type="SMART" id="SM00840">
    <property type="entry name" value="DALR_2"/>
    <property type="match status" value="1"/>
</dbReference>
<comment type="caution">
    <text evidence="14">The sequence shown here is derived from an EMBL/GenBank/DDBJ whole genome shotgun (WGS) entry which is preliminary data.</text>
</comment>
<evidence type="ECO:0000256" key="5">
    <source>
        <dbReference type="ARBA" id="ARBA00022723"/>
    </source>
</evidence>
<feature type="domain" description="Cysteinyl-tRNA synthetase class Ia DALR" evidence="13">
    <location>
        <begin position="344"/>
        <end position="405"/>
    </location>
</feature>
<feature type="short sequence motif" description="'HIGH' region" evidence="12">
    <location>
        <begin position="31"/>
        <end position="41"/>
    </location>
</feature>